<organism evidence="1 2">
    <name type="scientific">Flavihumibacter stibioxidans</name>
    <dbReference type="NCBI Taxonomy" id="1834163"/>
    <lineage>
        <taxon>Bacteria</taxon>
        <taxon>Pseudomonadati</taxon>
        <taxon>Bacteroidota</taxon>
        <taxon>Chitinophagia</taxon>
        <taxon>Chitinophagales</taxon>
        <taxon>Chitinophagaceae</taxon>
        <taxon>Flavihumibacter</taxon>
    </lineage>
</organism>
<evidence type="ECO:0000313" key="2">
    <source>
        <dbReference type="Proteomes" id="UP000765802"/>
    </source>
</evidence>
<dbReference type="Proteomes" id="UP000765802">
    <property type="component" value="Unassembled WGS sequence"/>
</dbReference>
<dbReference type="EMBL" id="MBUA01000001">
    <property type="protein sequence ID" value="MBC6489634.1"/>
    <property type="molecule type" value="Genomic_DNA"/>
</dbReference>
<comment type="caution">
    <text evidence="1">The sequence shown here is derived from an EMBL/GenBank/DDBJ whole genome shotgun (WGS) entry which is preliminary data.</text>
</comment>
<reference evidence="1 2" key="1">
    <citation type="submission" date="2016-07" db="EMBL/GenBank/DDBJ databases">
        <title>Genome analysis of Flavihumibacter stibioxidans YS-17.</title>
        <authorList>
            <person name="Shi K."/>
            <person name="Han Y."/>
            <person name="Wang G."/>
        </authorList>
    </citation>
    <scope>NUCLEOTIDE SEQUENCE [LARGE SCALE GENOMIC DNA]</scope>
    <source>
        <strain evidence="1 2">YS-17</strain>
    </source>
</reference>
<name>A0ABR7M3P3_9BACT</name>
<evidence type="ECO:0008006" key="3">
    <source>
        <dbReference type="Google" id="ProtNLM"/>
    </source>
</evidence>
<evidence type="ECO:0000313" key="1">
    <source>
        <dbReference type="EMBL" id="MBC6489634.1"/>
    </source>
</evidence>
<sequence>MVLGMLPDKDRSMREAVETEMVKALQEQGYQATSAFEAYGPKSFQGMNEQEVMADLKDNGIQAVMTVALLDKEKEQQYTPGRVDYQPRLGYNPFWRRYVYYYDRVYTQGYYTNSTNYFAEGNLYDVGSNRLIYSVQSKTFDPSSMANLAKDYSKVVVKDMIQKNIISSHKG</sequence>
<keyword evidence="2" id="KW-1185">Reference proteome</keyword>
<protein>
    <recommendedName>
        <fullName evidence="3">DUF4136 domain-containing protein</fullName>
    </recommendedName>
</protein>
<accession>A0ABR7M3P3</accession>
<proteinExistence type="predicted"/>
<gene>
    <name evidence="1" type="ORF">BC349_01535</name>
</gene>